<comment type="caution">
    <text evidence="1">The sequence shown here is derived from an EMBL/GenBank/DDBJ whole genome shotgun (WGS) entry which is preliminary data.</text>
</comment>
<protein>
    <submittedName>
        <fullName evidence="1">Uncharacterized protein</fullName>
    </submittedName>
</protein>
<dbReference type="AlphaFoldDB" id="A0AAD4DDY3"/>
<organism evidence="1 2">
    <name type="scientific">Linnemannia exigua</name>
    <dbReference type="NCBI Taxonomy" id="604196"/>
    <lineage>
        <taxon>Eukaryota</taxon>
        <taxon>Fungi</taxon>
        <taxon>Fungi incertae sedis</taxon>
        <taxon>Mucoromycota</taxon>
        <taxon>Mortierellomycotina</taxon>
        <taxon>Mortierellomycetes</taxon>
        <taxon>Mortierellales</taxon>
        <taxon>Mortierellaceae</taxon>
        <taxon>Linnemannia</taxon>
    </lineage>
</organism>
<dbReference type="Proteomes" id="UP001194580">
    <property type="component" value="Unassembled WGS sequence"/>
</dbReference>
<evidence type="ECO:0000313" key="2">
    <source>
        <dbReference type="Proteomes" id="UP001194580"/>
    </source>
</evidence>
<evidence type="ECO:0000313" key="1">
    <source>
        <dbReference type="EMBL" id="KAG0274099.1"/>
    </source>
</evidence>
<name>A0AAD4DDY3_9FUNG</name>
<proteinExistence type="predicted"/>
<dbReference type="EMBL" id="JAAAIL010000651">
    <property type="protein sequence ID" value="KAG0274099.1"/>
    <property type="molecule type" value="Genomic_DNA"/>
</dbReference>
<reference evidence="1" key="1">
    <citation type="journal article" date="2020" name="Fungal Divers.">
        <title>Resolving the Mortierellaceae phylogeny through synthesis of multi-gene phylogenetics and phylogenomics.</title>
        <authorList>
            <person name="Vandepol N."/>
            <person name="Liber J."/>
            <person name="Desiro A."/>
            <person name="Na H."/>
            <person name="Kennedy M."/>
            <person name="Barry K."/>
            <person name="Grigoriev I.V."/>
            <person name="Miller A.N."/>
            <person name="O'Donnell K."/>
            <person name="Stajich J.E."/>
            <person name="Bonito G."/>
        </authorList>
    </citation>
    <scope>NUCLEOTIDE SEQUENCE</scope>
    <source>
        <strain evidence="1">NRRL 28262</strain>
    </source>
</reference>
<accession>A0AAD4DDY3</accession>
<keyword evidence="2" id="KW-1185">Reference proteome</keyword>
<sequence>MLRRRLWAKRYLPCLSQDHSKLSTSASPAHSTTTMFQKPRLTYYRTFFPRSTRNNYNIPTAAHRHRVPVVRQSAQENAMSKIMSIIGKANPLASTAKASVPEVQVRVL</sequence>
<gene>
    <name evidence="1" type="ORF">BGZ95_010109</name>
</gene>